<keyword evidence="7" id="KW-1185">Reference proteome</keyword>
<dbReference type="GO" id="GO:0006355">
    <property type="term" value="P:regulation of DNA-templated transcription"/>
    <property type="evidence" value="ECO:0007669"/>
    <property type="project" value="InterPro"/>
</dbReference>
<dbReference type="GO" id="GO:0003677">
    <property type="term" value="F:DNA binding"/>
    <property type="evidence" value="ECO:0007669"/>
    <property type="project" value="UniProtKB-KW"/>
</dbReference>
<dbReference type="PROSITE" id="PS50043">
    <property type="entry name" value="HTH_LUXR_2"/>
    <property type="match status" value="1"/>
</dbReference>
<dbReference type="Pfam" id="PF00196">
    <property type="entry name" value="GerE"/>
    <property type="match status" value="1"/>
</dbReference>
<dbReference type="InterPro" id="IPR016032">
    <property type="entry name" value="Sig_transdc_resp-reg_C-effctor"/>
</dbReference>
<dbReference type="InterPro" id="IPR036388">
    <property type="entry name" value="WH-like_DNA-bd_sf"/>
</dbReference>
<dbReference type="EMBL" id="FUKR01000027">
    <property type="protein sequence ID" value="SJN25628.1"/>
    <property type="molecule type" value="Genomic_DNA"/>
</dbReference>
<dbReference type="Proteomes" id="UP000196778">
    <property type="component" value="Unassembled WGS sequence"/>
</dbReference>
<dbReference type="PANTHER" id="PTHR44688:SF16">
    <property type="entry name" value="DNA-BINDING TRANSCRIPTIONAL ACTIVATOR DEVR_DOSR"/>
    <property type="match status" value="1"/>
</dbReference>
<organism evidence="6 7">
    <name type="scientific">Mycetocola reblochoni REB411</name>
    <dbReference type="NCBI Taxonomy" id="1255698"/>
    <lineage>
        <taxon>Bacteria</taxon>
        <taxon>Bacillati</taxon>
        <taxon>Actinomycetota</taxon>
        <taxon>Actinomycetes</taxon>
        <taxon>Micrococcales</taxon>
        <taxon>Microbacteriaceae</taxon>
        <taxon>Mycetocola</taxon>
    </lineage>
</organism>
<keyword evidence="1" id="KW-0805">Transcription regulation</keyword>
<dbReference type="AlphaFoldDB" id="A0A1R4J0Y6"/>
<keyword evidence="3" id="KW-0804">Transcription</keyword>
<reference evidence="7" key="1">
    <citation type="submission" date="2017-02" db="EMBL/GenBank/DDBJ databases">
        <authorList>
            <person name="Dridi B."/>
        </authorList>
    </citation>
    <scope>NUCLEOTIDE SEQUENCE [LARGE SCALE GENOMIC DNA]</scope>
    <source>
        <strain evidence="7">EB411</strain>
    </source>
</reference>
<sequence>MDSVERVTLPPLTPGQELAAAVLHRLGPQSYRAASRHVGDDAVDALIQHGVLRPLDDGMIQVAPLIGATLRLRHDAPVEELRRSALLLAAAWNRGETLSPDELVLLAEMELSPGALRDAGLLTARAAAIAHQQGAHAEARALLATAEATAPRRTAVVRAFAEAVRTASDTQPLRLVDGERQADGVAEDDDPVLHRNECYLRGIIRSWSAHPASPRALTAPETVIELWSEQEPYSVGADADATLSRIAADPATDSSTRCWALALALGASAHRDDRRRVEELLPLARHTRREHTSAGWVPEDYYAADADAVLWLTIRLVVQLSGAAESHPDDGWGGAAWTATAPGGPDSRIRRTGAYVLRALDALASGREDIVVANVERLLRSLTRHSFAGLNRTIIHICRWITLPETLLPPDRRGVPRTRRRNAELDGVADALALAEQASSPARPVGEPQTPEWMLTLAEFRLALAEDGYWLRLADGLPPIDGATEPPTVAALLSALRSSLRDDEEIALICDRLVAQRNPLAAAHVLELGRRLAIADGREETALACAIWRDRLGFRARDDAGVGVGAAGGRRVASSPFDAAERAAASTVAGPLPPVAPTWAPPASPSGPRSGRADEDPRPVDGARRTRPSATVPGPRSELSAREKEICGLIALGLRNKEIAARLHLSVRTVESHVLQARSKLGARRRTDIPSLLRAENELSANS</sequence>
<feature type="compositionally biased region" description="Pro residues" evidence="4">
    <location>
        <begin position="591"/>
        <end position="605"/>
    </location>
</feature>
<dbReference type="InterPro" id="IPR000792">
    <property type="entry name" value="Tscrpt_reg_LuxR_C"/>
</dbReference>
<dbReference type="SUPFAM" id="SSF46894">
    <property type="entry name" value="C-terminal effector domain of the bipartite response regulators"/>
    <property type="match status" value="1"/>
</dbReference>
<feature type="compositionally biased region" description="Basic and acidic residues" evidence="4">
    <location>
        <begin position="611"/>
        <end position="624"/>
    </location>
</feature>
<dbReference type="PANTHER" id="PTHR44688">
    <property type="entry name" value="DNA-BINDING TRANSCRIPTIONAL ACTIVATOR DEVR_DOSR"/>
    <property type="match status" value="1"/>
</dbReference>
<evidence type="ECO:0000256" key="1">
    <source>
        <dbReference type="ARBA" id="ARBA00023015"/>
    </source>
</evidence>
<evidence type="ECO:0000256" key="2">
    <source>
        <dbReference type="ARBA" id="ARBA00023125"/>
    </source>
</evidence>
<proteinExistence type="predicted"/>
<dbReference type="SMART" id="SM00421">
    <property type="entry name" value="HTH_LUXR"/>
    <property type="match status" value="1"/>
</dbReference>
<keyword evidence="2 6" id="KW-0238">DNA-binding</keyword>
<dbReference type="Gene3D" id="1.10.10.10">
    <property type="entry name" value="Winged helix-like DNA-binding domain superfamily/Winged helix DNA-binding domain"/>
    <property type="match status" value="1"/>
</dbReference>
<evidence type="ECO:0000313" key="7">
    <source>
        <dbReference type="Proteomes" id="UP000196778"/>
    </source>
</evidence>
<feature type="region of interest" description="Disordered" evidence="4">
    <location>
        <begin position="589"/>
        <end position="639"/>
    </location>
</feature>
<feature type="domain" description="HTH luxR-type" evidence="5">
    <location>
        <begin position="632"/>
        <end position="697"/>
    </location>
</feature>
<accession>A0A1R4J0Y6</accession>
<evidence type="ECO:0000256" key="3">
    <source>
        <dbReference type="ARBA" id="ARBA00023163"/>
    </source>
</evidence>
<dbReference type="CDD" id="cd06170">
    <property type="entry name" value="LuxR_C_like"/>
    <property type="match status" value="1"/>
</dbReference>
<evidence type="ECO:0000259" key="5">
    <source>
        <dbReference type="PROSITE" id="PS50043"/>
    </source>
</evidence>
<dbReference type="PRINTS" id="PR00038">
    <property type="entry name" value="HTHLUXR"/>
</dbReference>
<protein>
    <submittedName>
        <fullName evidence="6">Response regulator containing a CheY-like receiver domain and an HTH DNA-binding domain</fullName>
    </submittedName>
</protein>
<evidence type="ECO:0000256" key="4">
    <source>
        <dbReference type="SAM" id="MobiDB-lite"/>
    </source>
</evidence>
<evidence type="ECO:0000313" key="6">
    <source>
        <dbReference type="EMBL" id="SJN25628.1"/>
    </source>
</evidence>
<name>A0A1R4J0Y6_9MICO</name>
<gene>
    <name evidence="6" type="ORF">FM119_04705</name>
</gene>